<dbReference type="PANTHER" id="PTHR36057:SF1">
    <property type="entry name" value="LIPOPROTEIN LIPID ATTACHMENT SITE-LIKE PROTEIN, PUTATIVE (DUF1223)-RELATED"/>
    <property type="match status" value="1"/>
</dbReference>
<dbReference type="InterPro" id="IPR036249">
    <property type="entry name" value="Thioredoxin-like_sf"/>
</dbReference>
<gene>
    <name evidence="1" type="ORF">SYV04_39955</name>
</gene>
<reference evidence="1 2" key="1">
    <citation type="submission" date="2023-12" db="EMBL/GenBank/DDBJ databases">
        <title>the genome sequence of Hyalangium sp. s54d21.</title>
        <authorList>
            <person name="Zhang X."/>
        </authorList>
    </citation>
    <scope>NUCLEOTIDE SEQUENCE [LARGE SCALE GENOMIC DNA]</scope>
    <source>
        <strain evidence="2">s54d21</strain>
    </source>
</reference>
<accession>A0ABU5HGN8</accession>
<organism evidence="1 2">
    <name type="scientific">Hyalangium rubrum</name>
    <dbReference type="NCBI Taxonomy" id="3103134"/>
    <lineage>
        <taxon>Bacteria</taxon>
        <taxon>Pseudomonadati</taxon>
        <taxon>Myxococcota</taxon>
        <taxon>Myxococcia</taxon>
        <taxon>Myxococcales</taxon>
        <taxon>Cystobacterineae</taxon>
        <taxon>Archangiaceae</taxon>
        <taxon>Hyalangium</taxon>
    </lineage>
</organism>
<name>A0ABU5HGN8_9BACT</name>
<evidence type="ECO:0000313" key="2">
    <source>
        <dbReference type="Proteomes" id="UP001291309"/>
    </source>
</evidence>
<dbReference type="EMBL" id="JAXIVS010000022">
    <property type="protein sequence ID" value="MDY7232628.1"/>
    <property type="molecule type" value="Genomic_DNA"/>
</dbReference>
<protein>
    <submittedName>
        <fullName evidence="1">DUF1223 domain-containing protein</fullName>
    </submittedName>
</protein>
<dbReference type="InterPro" id="IPR010634">
    <property type="entry name" value="DUF1223"/>
</dbReference>
<proteinExistence type="predicted"/>
<dbReference type="Proteomes" id="UP001291309">
    <property type="component" value="Unassembled WGS sequence"/>
</dbReference>
<sequence length="243" mass="25956">MHAVLLALPMLLTAATPRTPVLVELFTSEGCSSCPSADDSLARLAQKQPVEGAELIALGFHVDYWDSLGWKDPYAAPEYGARQRRYVLDGDENRVYTPQMVVDGERTFVGNEEEARAQAAAAAKRPKVPLNLTARVEGSAVVVRVRTETAPAEGLELWAALAEDGLSSEVKRGENAGRKLVHAAVVRTLASLPAPKAAEGSFVSEARLKLAPGWKREKLRAVVVLQAPGGAVRGAAAVELAQR</sequence>
<comment type="caution">
    <text evidence="1">The sequence shown here is derived from an EMBL/GenBank/DDBJ whole genome shotgun (WGS) entry which is preliminary data.</text>
</comment>
<dbReference type="Pfam" id="PF06764">
    <property type="entry name" value="DUF1223"/>
    <property type="match status" value="1"/>
</dbReference>
<dbReference type="SUPFAM" id="SSF52833">
    <property type="entry name" value="Thioredoxin-like"/>
    <property type="match status" value="1"/>
</dbReference>
<dbReference type="PANTHER" id="PTHR36057">
    <property type="match status" value="1"/>
</dbReference>
<evidence type="ECO:0000313" key="1">
    <source>
        <dbReference type="EMBL" id="MDY7232628.1"/>
    </source>
</evidence>
<dbReference type="RefSeq" id="WP_321551343.1">
    <property type="nucleotide sequence ID" value="NZ_JAXIVS010000022.1"/>
</dbReference>
<keyword evidence="2" id="KW-1185">Reference proteome</keyword>